<dbReference type="GO" id="GO:0032511">
    <property type="term" value="P:late endosome to vacuole transport via multivesicular body sorting pathway"/>
    <property type="evidence" value="ECO:0007669"/>
    <property type="project" value="TreeGrafter"/>
</dbReference>
<name>A0A9N9QNV9_9CUCU</name>
<dbReference type="GO" id="GO:0005771">
    <property type="term" value="C:multivesicular body"/>
    <property type="evidence" value="ECO:0007669"/>
    <property type="project" value="TreeGrafter"/>
</dbReference>
<gene>
    <name evidence="5" type="ORF">CEUTPL_LOCUS6388</name>
</gene>
<dbReference type="Pfam" id="PF03357">
    <property type="entry name" value="Snf7"/>
    <property type="match status" value="1"/>
</dbReference>
<evidence type="ECO:0000256" key="1">
    <source>
        <dbReference type="ARBA" id="ARBA00004177"/>
    </source>
</evidence>
<reference evidence="5" key="1">
    <citation type="submission" date="2022-01" db="EMBL/GenBank/DDBJ databases">
        <authorList>
            <person name="King R."/>
        </authorList>
    </citation>
    <scope>NUCLEOTIDE SEQUENCE</scope>
</reference>
<dbReference type="InterPro" id="IPR005024">
    <property type="entry name" value="Snf7_fam"/>
</dbReference>
<evidence type="ECO:0000256" key="2">
    <source>
        <dbReference type="ARBA" id="ARBA00006190"/>
    </source>
</evidence>
<accession>A0A9N9QNV9</accession>
<protein>
    <recommendedName>
        <fullName evidence="7">Charged multivesicular body protein 4b</fullName>
    </recommendedName>
</protein>
<dbReference type="Proteomes" id="UP001152799">
    <property type="component" value="Chromosome 3"/>
</dbReference>
<feature type="compositionally biased region" description="Basic and acidic residues" evidence="4">
    <location>
        <begin position="208"/>
        <end position="224"/>
    </location>
</feature>
<dbReference type="AlphaFoldDB" id="A0A9N9QNV9"/>
<organism evidence="5 6">
    <name type="scientific">Ceutorhynchus assimilis</name>
    <name type="common">cabbage seed weevil</name>
    <dbReference type="NCBI Taxonomy" id="467358"/>
    <lineage>
        <taxon>Eukaryota</taxon>
        <taxon>Metazoa</taxon>
        <taxon>Ecdysozoa</taxon>
        <taxon>Arthropoda</taxon>
        <taxon>Hexapoda</taxon>
        <taxon>Insecta</taxon>
        <taxon>Pterygota</taxon>
        <taxon>Neoptera</taxon>
        <taxon>Endopterygota</taxon>
        <taxon>Coleoptera</taxon>
        <taxon>Polyphaga</taxon>
        <taxon>Cucujiformia</taxon>
        <taxon>Curculionidae</taxon>
        <taxon>Ceutorhynchinae</taxon>
        <taxon>Ceutorhynchus</taxon>
    </lineage>
</organism>
<comment type="subcellular location">
    <subcellularLocation>
        <location evidence="1">Endosome</location>
    </subcellularLocation>
</comment>
<keyword evidence="6" id="KW-1185">Reference proteome</keyword>
<evidence type="ECO:0000256" key="4">
    <source>
        <dbReference type="SAM" id="MobiDB-lite"/>
    </source>
</evidence>
<dbReference type="GO" id="GO:0009898">
    <property type="term" value="C:cytoplasmic side of plasma membrane"/>
    <property type="evidence" value="ECO:0007669"/>
    <property type="project" value="TreeGrafter"/>
</dbReference>
<comment type="similarity">
    <text evidence="2">Belongs to the SNF7 family.</text>
</comment>
<dbReference type="OrthoDB" id="5592979at2759"/>
<keyword evidence="3" id="KW-0967">Endosome</keyword>
<dbReference type="Gene3D" id="1.10.287.1060">
    <property type="entry name" value="ESAT-6-like"/>
    <property type="match status" value="1"/>
</dbReference>
<evidence type="ECO:0008006" key="7">
    <source>
        <dbReference type="Google" id="ProtNLM"/>
    </source>
</evidence>
<dbReference type="GO" id="GO:0006900">
    <property type="term" value="P:vesicle budding from membrane"/>
    <property type="evidence" value="ECO:0007669"/>
    <property type="project" value="TreeGrafter"/>
</dbReference>
<evidence type="ECO:0000313" key="6">
    <source>
        <dbReference type="Proteomes" id="UP001152799"/>
    </source>
</evidence>
<feature type="region of interest" description="Disordered" evidence="4">
    <location>
        <begin position="168"/>
        <end position="224"/>
    </location>
</feature>
<sequence length="224" mass="25050">MSFFGKLFGGKKEEAPSTSDAIQKLRETQDLLTKKQEFLEKQIDDCLIVAKKNASKNKRLALQALKKKKRLEKTLQQVDGTLTTLDLQKDALEGANTNAAVLISMRDAAAALKHAHKNLDIDNVHDIMDDIAEQHDIANEISNAISNPVGFGEDIDEDELTKELEELEAEEMEKELVEVPGPRKLPELPNAEDLEEAAAKEKVKKPAKKVEDQDDLKELENWAL</sequence>
<dbReference type="PANTHER" id="PTHR22761">
    <property type="entry name" value="CHARGED MULTIVESICULAR BODY PROTEIN"/>
    <property type="match status" value="1"/>
</dbReference>
<dbReference type="GO" id="GO:0000815">
    <property type="term" value="C:ESCRT III complex"/>
    <property type="evidence" value="ECO:0007669"/>
    <property type="project" value="TreeGrafter"/>
</dbReference>
<dbReference type="EMBL" id="OU892279">
    <property type="protein sequence ID" value="CAG9765785.1"/>
    <property type="molecule type" value="Genomic_DNA"/>
</dbReference>
<evidence type="ECO:0000256" key="3">
    <source>
        <dbReference type="ARBA" id="ARBA00022753"/>
    </source>
</evidence>
<feature type="region of interest" description="Disordered" evidence="4">
    <location>
        <begin position="1"/>
        <end position="20"/>
    </location>
</feature>
<dbReference type="Gene3D" id="6.10.250.1710">
    <property type="match status" value="1"/>
</dbReference>
<proteinExistence type="inferred from homology"/>
<evidence type="ECO:0000313" key="5">
    <source>
        <dbReference type="EMBL" id="CAG9765785.1"/>
    </source>
</evidence>
<dbReference type="PANTHER" id="PTHR22761:SF10">
    <property type="entry name" value="GH13992P"/>
    <property type="match status" value="1"/>
</dbReference>